<evidence type="ECO:0000313" key="2">
    <source>
        <dbReference type="EMBL" id="KAJ7041383.1"/>
    </source>
</evidence>
<feature type="compositionally biased region" description="Low complexity" evidence="1">
    <location>
        <begin position="252"/>
        <end position="261"/>
    </location>
</feature>
<name>A0AAD6T8L8_9AGAR</name>
<feature type="region of interest" description="Disordered" evidence="1">
    <location>
        <begin position="658"/>
        <end position="684"/>
    </location>
</feature>
<feature type="compositionally biased region" description="Basic residues" evidence="1">
    <location>
        <begin position="548"/>
        <end position="557"/>
    </location>
</feature>
<feature type="compositionally biased region" description="Polar residues" evidence="1">
    <location>
        <begin position="377"/>
        <end position="388"/>
    </location>
</feature>
<proteinExistence type="predicted"/>
<comment type="caution">
    <text evidence="2">The sequence shown here is derived from an EMBL/GenBank/DDBJ whole genome shotgun (WGS) entry which is preliminary data.</text>
</comment>
<feature type="region of interest" description="Disordered" evidence="1">
    <location>
        <begin position="741"/>
        <end position="760"/>
    </location>
</feature>
<organism evidence="2 3">
    <name type="scientific">Mycena alexandri</name>
    <dbReference type="NCBI Taxonomy" id="1745969"/>
    <lineage>
        <taxon>Eukaryota</taxon>
        <taxon>Fungi</taxon>
        <taxon>Dikarya</taxon>
        <taxon>Basidiomycota</taxon>
        <taxon>Agaricomycotina</taxon>
        <taxon>Agaricomycetes</taxon>
        <taxon>Agaricomycetidae</taxon>
        <taxon>Agaricales</taxon>
        <taxon>Marasmiineae</taxon>
        <taxon>Mycenaceae</taxon>
        <taxon>Mycena</taxon>
    </lineage>
</organism>
<keyword evidence="3" id="KW-1185">Reference proteome</keyword>
<reference evidence="2" key="1">
    <citation type="submission" date="2023-03" db="EMBL/GenBank/DDBJ databases">
        <title>Massive genome expansion in bonnet fungi (Mycena s.s.) driven by repeated elements and novel gene families across ecological guilds.</title>
        <authorList>
            <consortium name="Lawrence Berkeley National Laboratory"/>
            <person name="Harder C.B."/>
            <person name="Miyauchi S."/>
            <person name="Viragh M."/>
            <person name="Kuo A."/>
            <person name="Thoen E."/>
            <person name="Andreopoulos B."/>
            <person name="Lu D."/>
            <person name="Skrede I."/>
            <person name="Drula E."/>
            <person name="Henrissat B."/>
            <person name="Morin E."/>
            <person name="Kohler A."/>
            <person name="Barry K."/>
            <person name="LaButti K."/>
            <person name="Morin E."/>
            <person name="Salamov A."/>
            <person name="Lipzen A."/>
            <person name="Mereny Z."/>
            <person name="Hegedus B."/>
            <person name="Baldrian P."/>
            <person name="Stursova M."/>
            <person name="Weitz H."/>
            <person name="Taylor A."/>
            <person name="Grigoriev I.V."/>
            <person name="Nagy L.G."/>
            <person name="Martin F."/>
            <person name="Kauserud H."/>
        </authorList>
    </citation>
    <scope>NUCLEOTIDE SEQUENCE</scope>
    <source>
        <strain evidence="2">CBHHK200</strain>
    </source>
</reference>
<feature type="region of interest" description="Disordered" evidence="1">
    <location>
        <begin position="239"/>
        <end position="261"/>
    </location>
</feature>
<feature type="region of interest" description="Disordered" evidence="1">
    <location>
        <begin position="299"/>
        <end position="337"/>
    </location>
</feature>
<evidence type="ECO:0000256" key="1">
    <source>
        <dbReference type="SAM" id="MobiDB-lite"/>
    </source>
</evidence>
<feature type="compositionally biased region" description="Gly residues" evidence="1">
    <location>
        <begin position="315"/>
        <end position="326"/>
    </location>
</feature>
<feature type="region of interest" description="Disordered" evidence="1">
    <location>
        <begin position="521"/>
        <end position="557"/>
    </location>
</feature>
<feature type="compositionally biased region" description="Low complexity" evidence="1">
    <location>
        <begin position="463"/>
        <end position="483"/>
    </location>
</feature>
<accession>A0AAD6T8L8</accession>
<evidence type="ECO:0000313" key="3">
    <source>
        <dbReference type="Proteomes" id="UP001218188"/>
    </source>
</evidence>
<dbReference type="AlphaFoldDB" id="A0AAD6T8L8"/>
<feature type="compositionally biased region" description="Low complexity" evidence="1">
    <location>
        <begin position="358"/>
        <end position="368"/>
    </location>
</feature>
<sequence length="967" mass="104119">MGRTPPPSRTLRPTDTVSALHWIAAQPNVPLDAPGVALLVLGLAAAHILGVARLQIHRVAEALFGGSIPRRAAVFHNRRPFHFVRASLCFGDQAGNIRVDLRNRSTVEDLAPVRDPGGVAYDKRERRCIGRTLGGTECVGIEERWWRVEDGVKEDGEYERVGGRKPPSFPLALAPPPAIFPSTPLPFHFMSAMGGLRACGDCGRHRTSWEEGGWSACSTSRSTFPATEEDPVLASSIARTPSCMQPPPHAHTPPAQTRAHPLLPAPARAPAALHPNARGTFPFTPAPPFSAAFSSFPFSATSDRKKPSARAQGLGRVGAGSAGGNKDGPNLAIGDDVEDEDELKYPDYKFRPVHNKRGAAGAASASNPAPAPPQPALRTTSAKGQLSPQEDERRCEEVAALLLQGKKGEELASAVRDLDWRRQAELAHSTPSPVPASYHQNSKYPHPLQLDPHYYPHGPALPPSSTLTSSHASASGSGSGAGSPYSLPMLMPLQQDPTWRHRPLLERAPPERLRVTLRAVHVRAHRQRDRPPRARRLHAPPAAERGPPARHQRQRKRGRAHVFSWAGTGVGSSISYPRPSFSFGSGSGFGFGSGGPCGSFSFAGAFGGASGGQWQLRSAGTVRSGSGGAADAACAAATEAQGQGYLSYMDALTASAPYADAHPHDNQRAEDGQQRGKERDEDEETYTPFEFPMEEAMHFAHDLGSSIDMGSPAREGEDGDGDGGCGRRMRAMRMTFARSLSVPGASHAPRARGSGPHAQRARVKVVQGGERAAGRWDVARACALGMRMGCWSNPRDSFRLEAHLLAAKHFLGRRQRVYRHSRRAAQLAQIQKLPLPLLLLALPPLQLPLAQIWHLVVNPFNVLEALVRDAFVQDGTVNFAKIKLRHPGTIPAARKKRLLGIATTGKQGDRRTRISCPRPSCDRKQKRVSTGASARLYGSEVRRAHSLRSVTPRTAALSRMGGQQGGE</sequence>
<protein>
    <submittedName>
        <fullName evidence="2">Uncharacterized protein</fullName>
    </submittedName>
</protein>
<feature type="region of interest" description="Disordered" evidence="1">
    <location>
        <begin position="426"/>
        <end position="483"/>
    </location>
</feature>
<dbReference type="EMBL" id="JARJCM010000017">
    <property type="protein sequence ID" value="KAJ7041383.1"/>
    <property type="molecule type" value="Genomic_DNA"/>
</dbReference>
<feature type="region of interest" description="Disordered" evidence="1">
    <location>
        <begin position="357"/>
        <end position="393"/>
    </location>
</feature>
<dbReference type="Proteomes" id="UP001218188">
    <property type="component" value="Unassembled WGS sequence"/>
</dbReference>
<feature type="compositionally biased region" description="Basic residues" evidence="1">
    <location>
        <begin position="521"/>
        <end position="538"/>
    </location>
</feature>
<gene>
    <name evidence="2" type="ORF">C8F04DRAFT_1177218</name>
</gene>
<feature type="region of interest" description="Disordered" evidence="1">
    <location>
        <begin position="948"/>
        <end position="967"/>
    </location>
</feature>
<feature type="compositionally biased region" description="Basic and acidic residues" evidence="1">
    <location>
        <begin position="661"/>
        <end position="679"/>
    </location>
</feature>
<feature type="region of interest" description="Disordered" evidence="1">
    <location>
        <begin position="904"/>
        <end position="929"/>
    </location>
</feature>